<dbReference type="Gene3D" id="3.40.50.1820">
    <property type="entry name" value="alpha/beta hydrolase"/>
    <property type="match status" value="1"/>
</dbReference>
<organism evidence="1 2">
    <name type="scientific">Streptomyces poonensis</name>
    <dbReference type="NCBI Taxonomy" id="68255"/>
    <lineage>
        <taxon>Bacteria</taxon>
        <taxon>Bacillati</taxon>
        <taxon>Actinomycetota</taxon>
        <taxon>Actinomycetes</taxon>
        <taxon>Kitasatosporales</taxon>
        <taxon>Streptomycetaceae</taxon>
        <taxon>Streptomyces</taxon>
    </lineage>
</organism>
<reference evidence="1" key="2">
    <citation type="submission" date="2020-09" db="EMBL/GenBank/DDBJ databases">
        <authorList>
            <person name="Sun Q."/>
            <person name="Ohkuma M."/>
        </authorList>
    </citation>
    <scope>NUCLEOTIDE SEQUENCE</scope>
    <source>
        <strain evidence="1">JCM 4815</strain>
    </source>
</reference>
<comment type="caution">
    <text evidence="1">The sequence shown here is derived from an EMBL/GenBank/DDBJ whole genome shotgun (WGS) entry which is preliminary data.</text>
</comment>
<proteinExistence type="predicted"/>
<dbReference type="SUPFAM" id="SSF53474">
    <property type="entry name" value="alpha/beta-Hydrolases"/>
    <property type="match status" value="1"/>
</dbReference>
<dbReference type="GO" id="GO:0016787">
    <property type="term" value="F:hydrolase activity"/>
    <property type="evidence" value="ECO:0007669"/>
    <property type="project" value="InterPro"/>
</dbReference>
<dbReference type="EMBL" id="BMVW01000009">
    <property type="protein sequence ID" value="GGZ20963.1"/>
    <property type="molecule type" value="Genomic_DNA"/>
</dbReference>
<protein>
    <submittedName>
        <fullName evidence="1">Uncharacterized protein</fullName>
    </submittedName>
</protein>
<dbReference type="Pfam" id="PF01674">
    <property type="entry name" value="Lipase_2"/>
    <property type="match status" value="1"/>
</dbReference>
<dbReference type="Proteomes" id="UP000622166">
    <property type="component" value="Unassembled WGS sequence"/>
</dbReference>
<dbReference type="InterPro" id="IPR002918">
    <property type="entry name" value="Lipase_EstA/Esterase_EstB"/>
</dbReference>
<gene>
    <name evidence="1" type="ORF">GCM10010365_46640</name>
</gene>
<evidence type="ECO:0000313" key="1">
    <source>
        <dbReference type="EMBL" id="GGZ20963.1"/>
    </source>
</evidence>
<dbReference type="InterPro" id="IPR029058">
    <property type="entry name" value="AB_hydrolase_fold"/>
</dbReference>
<accession>A0A918PTS6</accession>
<dbReference type="GO" id="GO:0016042">
    <property type="term" value="P:lipid catabolic process"/>
    <property type="evidence" value="ECO:0007669"/>
    <property type="project" value="InterPro"/>
</dbReference>
<keyword evidence="2" id="KW-1185">Reference proteome</keyword>
<evidence type="ECO:0000313" key="2">
    <source>
        <dbReference type="Proteomes" id="UP000622166"/>
    </source>
</evidence>
<reference evidence="1" key="1">
    <citation type="journal article" date="2014" name="Int. J. Syst. Evol. Microbiol.">
        <title>Complete genome sequence of Corynebacterium casei LMG S-19264T (=DSM 44701T), isolated from a smear-ripened cheese.</title>
        <authorList>
            <consortium name="US DOE Joint Genome Institute (JGI-PGF)"/>
            <person name="Walter F."/>
            <person name="Albersmeier A."/>
            <person name="Kalinowski J."/>
            <person name="Ruckert C."/>
        </authorList>
    </citation>
    <scope>NUCLEOTIDE SEQUENCE</scope>
    <source>
        <strain evidence="1">JCM 4815</strain>
    </source>
</reference>
<dbReference type="AlphaFoldDB" id="A0A918PTS6"/>
<name>A0A918PTS6_9ACTN</name>
<sequence>MVLVHGTGSSAVLNWGLLAPHLVRRGYCVFALEYGRTGPPLIHGLGPIEDSARHLDDYVDRVRAATGTRKVDLVVASQGDLMPRYCLKFHRREAEAQVMGVAWAGSRMLVIS</sequence>
<dbReference type="RefSeq" id="WP_308436775.1">
    <property type="nucleotide sequence ID" value="NZ_BMVW01000009.1"/>
</dbReference>